<gene>
    <name evidence="6" type="ORF">EBI00_12840</name>
</gene>
<dbReference type="Pfam" id="PF00990">
    <property type="entry name" value="GGDEF"/>
    <property type="match status" value="1"/>
</dbReference>
<evidence type="ECO:0000313" key="7">
    <source>
        <dbReference type="Proteomes" id="UP000280507"/>
    </source>
</evidence>
<keyword evidence="4" id="KW-0812">Transmembrane</keyword>
<dbReference type="EC" id="2.7.7.65" evidence="2"/>
<dbReference type="Proteomes" id="UP000280507">
    <property type="component" value="Unassembled WGS sequence"/>
</dbReference>
<proteinExistence type="predicted"/>
<organism evidence="6 7">
    <name type="scientific">Marinomonas hwangdonensis</name>
    <dbReference type="NCBI Taxonomy" id="1053647"/>
    <lineage>
        <taxon>Bacteria</taxon>
        <taxon>Pseudomonadati</taxon>
        <taxon>Pseudomonadota</taxon>
        <taxon>Gammaproteobacteria</taxon>
        <taxon>Oceanospirillales</taxon>
        <taxon>Oceanospirillaceae</taxon>
        <taxon>Marinomonas</taxon>
    </lineage>
</organism>
<evidence type="ECO:0000259" key="5">
    <source>
        <dbReference type="PROSITE" id="PS50887"/>
    </source>
</evidence>
<dbReference type="EMBL" id="RIZG01000008">
    <property type="protein sequence ID" value="RNF49247.1"/>
    <property type="molecule type" value="Genomic_DNA"/>
</dbReference>
<name>A0A3M8PZA8_9GAMM</name>
<evidence type="ECO:0000256" key="1">
    <source>
        <dbReference type="ARBA" id="ARBA00001946"/>
    </source>
</evidence>
<keyword evidence="4" id="KW-1133">Transmembrane helix</keyword>
<dbReference type="GO" id="GO:1902201">
    <property type="term" value="P:negative regulation of bacterial-type flagellum-dependent cell motility"/>
    <property type="evidence" value="ECO:0007669"/>
    <property type="project" value="TreeGrafter"/>
</dbReference>
<feature type="transmembrane region" description="Helical" evidence="4">
    <location>
        <begin position="93"/>
        <end position="109"/>
    </location>
</feature>
<dbReference type="SUPFAM" id="SSF55073">
    <property type="entry name" value="Nucleotide cyclase"/>
    <property type="match status" value="1"/>
</dbReference>
<evidence type="ECO:0000256" key="3">
    <source>
        <dbReference type="ARBA" id="ARBA00034247"/>
    </source>
</evidence>
<feature type="transmembrane region" description="Helical" evidence="4">
    <location>
        <begin position="41"/>
        <end position="60"/>
    </location>
</feature>
<feature type="transmembrane region" description="Helical" evidence="4">
    <location>
        <begin position="116"/>
        <end position="133"/>
    </location>
</feature>
<evidence type="ECO:0000256" key="4">
    <source>
        <dbReference type="SAM" id="Phobius"/>
    </source>
</evidence>
<dbReference type="SMART" id="SM00267">
    <property type="entry name" value="GGDEF"/>
    <property type="match status" value="1"/>
</dbReference>
<dbReference type="RefSeq" id="WP_123096342.1">
    <property type="nucleotide sequence ID" value="NZ_RIZG01000008.1"/>
</dbReference>
<dbReference type="Gene3D" id="3.30.70.270">
    <property type="match status" value="1"/>
</dbReference>
<comment type="catalytic activity">
    <reaction evidence="3">
        <text>2 GTP = 3',3'-c-di-GMP + 2 diphosphate</text>
        <dbReference type="Rhea" id="RHEA:24898"/>
        <dbReference type="ChEBI" id="CHEBI:33019"/>
        <dbReference type="ChEBI" id="CHEBI:37565"/>
        <dbReference type="ChEBI" id="CHEBI:58805"/>
        <dbReference type="EC" id="2.7.7.65"/>
    </reaction>
</comment>
<comment type="cofactor">
    <cofactor evidence="1">
        <name>Mg(2+)</name>
        <dbReference type="ChEBI" id="CHEBI:18420"/>
    </cofactor>
</comment>
<feature type="transmembrane region" description="Helical" evidence="4">
    <location>
        <begin position="153"/>
        <end position="171"/>
    </location>
</feature>
<accession>A0A3M8PZA8</accession>
<sequence length="345" mass="38638">MPNRDQITLHHTLTLRIVELTIVILAFAVALRPLFTNLPNVFIWVAVGNLILLMLVYSVIRRRLFPQWEFCLCLVTAVAIMLPTLAISGGVNSQLAFFLPLSPLLAALIGGRRESIVVAASLIPAIVLATVFSEHVIDLTGELYSQEKTIDRGFWLVAATIFSTVFAWFFLQRYDALTSKLKEENIKDPLTNLYNRRGLNIYFKKALDNAICSASPISLILIDIDNFKTINDQYGHDVGDICLVEVANLLSANVRRTDIIARFGGEEFIIILPYTNQEAAALIADKLRQLVSKNTFSPFAFPLTITLGITEHLQHNDNALKMIKRADKALYKGKDRGRNRVEPAE</sequence>
<protein>
    <recommendedName>
        <fullName evidence="2">diguanylate cyclase</fullName>
        <ecNumber evidence="2">2.7.7.65</ecNumber>
    </recommendedName>
</protein>
<dbReference type="GO" id="GO:0043709">
    <property type="term" value="P:cell adhesion involved in single-species biofilm formation"/>
    <property type="evidence" value="ECO:0007669"/>
    <property type="project" value="TreeGrafter"/>
</dbReference>
<dbReference type="PANTHER" id="PTHR45138:SF9">
    <property type="entry name" value="DIGUANYLATE CYCLASE DGCM-RELATED"/>
    <property type="match status" value="1"/>
</dbReference>
<feature type="transmembrane region" description="Helical" evidence="4">
    <location>
        <begin position="67"/>
        <end position="87"/>
    </location>
</feature>
<dbReference type="PROSITE" id="PS50887">
    <property type="entry name" value="GGDEF"/>
    <property type="match status" value="1"/>
</dbReference>
<dbReference type="InterPro" id="IPR000160">
    <property type="entry name" value="GGDEF_dom"/>
</dbReference>
<dbReference type="OrthoDB" id="5296913at2"/>
<dbReference type="PANTHER" id="PTHR45138">
    <property type="entry name" value="REGULATORY COMPONENTS OF SENSORY TRANSDUCTION SYSTEM"/>
    <property type="match status" value="1"/>
</dbReference>
<dbReference type="InterPro" id="IPR050469">
    <property type="entry name" value="Diguanylate_Cyclase"/>
</dbReference>
<dbReference type="GO" id="GO:0052621">
    <property type="term" value="F:diguanylate cyclase activity"/>
    <property type="evidence" value="ECO:0007669"/>
    <property type="project" value="UniProtKB-EC"/>
</dbReference>
<dbReference type="AlphaFoldDB" id="A0A3M8PZA8"/>
<dbReference type="NCBIfam" id="TIGR00254">
    <property type="entry name" value="GGDEF"/>
    <property type="match status" value="1"/>
</dbReference>
<keyword evidence="7" id="KW-1185">Reference proteome</keyword>
<dbReference type="GO" id="GO:0005886">
    <property type="term" value="C:plasma membrane"/>
    <property type="evidence" value="ECO:0007669"/>
    <property type="project" value="TreeGrafter"/>
</dbReference>
<dbReference type="FunFam" id="3.30.70.270:FF:000001">
    <property type="entry name" value="Diguanylate cyclase domain protein"/>
    <property type="match status" value="1"/>
</dbReference>
<dbReference type="CDD" id="cd01949">
    <property type="entry name" value="GGDEF"/>
    <property type="match status" value="1"/>
</dbReference>
<comment type="caution">
    <text evidence="6">The sequence shown here is derived from an EMBL/GenBank/DDBJ whole genome shotgun (WGS) entry which is preliminary data.</text>
</comment>
<feature type="transmembrane region" description="Helical" evidence="4">
    <location>
        <begin position="12"/>
        <end position="35"/>
    </location>
</feature>
<dbReference type="InterPro" id="IPR029787">
    <property type="entry name" value="Nucleotide_cyclase"/>
</dbReference>
<reference evidence="6 7" key="1">
    <citation type="journal article" date="2012" name="Int. J. Syst. Evol. Microbiol.">
        <title>Marinomonas hwangdonensis sp. nov., isolated from seawater.</title>
        <authorList>
            <person name="Jung Y.T."/>
            <person name="Oh T.K."/>
            <person name="Yoon J.H."/>
        </authorList>
    </citation>
    <scope>NUCLEOTIDE SEQUENCE [LARGE SCALE GENOMIC DNA]</scope>
    <source>
        <strain evidence="6 7">HDW-15</strain>
    </source>
</reference>
<feature type="domain" description="GGDEF" evidence="5">
    <location>
        <begin position="215"/>
        <end position="345"/>
    </location>
</feature>
<keyword evidence="4" id="KW-0472">Membrane</keyword>
<dbReference type="InterPro" id="IPR043128">
    <property type="entry name" value="Rev_trsase/Diguanyl_cyclase"/>
</dbReference>
<evidence type="ECO:0000313" key="6">
    <source>
        <dbReference type="EMBL" id="RNF49247.1"/>
    </source>
</evidence>
<evidence type="ECO:0000256" key="2">
    <source>
        <dbReference type="ARBA" id="ARBA00012528"/>
    </source>
</evidence>